<dbReference type="Proteomes" id="UP000824120">
    <property type="component" value="Chromosome 11"/>
</dbReference>
<evidence type="ECO:0000313" key="2">
    <source>
        <dbReference type="Proteomes" id="UP000824120"/>
    </source>
</evidence>
<dbReference type="AlphaFoldDB" id="A0A9J5WQX6"/>
<gene>
    <name evidence="1" type="ORF">H5410_057757</name>
</gene>
<evidence type="ECO:0000313" key="1">
    <source>
        <dbReference type="EMBL" id="KAG5577623.1"/>
    </source>
</evidence>
<proteinExistence type="predicted"/>
<dbReference type="EMBL" id="JACXVP010000011">
    <property type="protein sequence ID" value="KAG5577623.1"/>
    <property type="molecule type" value="Genomic_DNA"/>
</dbReference>
<feature type="non-terminal residue" evidence="1">
    <location>
        <position position="1"/>
    </location>
</feature>
<organism evidence="1 2">
    <name type="scientific">Solanum commersonii</name>
    <name type="common">Commerson's wild potato</name>
    <name type="synonym">Commerson's nightshade</name>
    <dbReference type="NCBI Taxonomy" id="4109"/>
    <lineage>
        <taxon>Eukaryota</taxon>
        <taxon>Viridiplantae</taxon>
        <taxon>Streptophyta</taxon>
        <taxon>Embryophyta</taxon>
        <taxon>Tracheophyta</taxon>
        <taxon>Spermatophyta</taxon>
        <taxon>Magnoliopsida</taxon>
        <taxon>eudicotyledons</taxon>
        <taxon>Gunneridae</taxon>
        <taxon>Pentapetalae</taxon>
        <taxon>asterids</taxon>
        <taxon>lamiids</taxon>
        <taxon>Solanales</taxon>
        <taxon>Solanaceae</taxon>
        <taxon>Solanoideae</taxon>
        <taxon>Solaneae</taxon>
        <taxon>Solanum</taxon>
    </lineage>
</organism>
<protein>
    <submittedName>
        <fullName evidence="1">Uncharacterized protein</fullName>
    </submittedName>
</protein>
<keyword evidence="2" id="KW-1185">Reference proteome</keyword>
<comment type="caution">
    <text evidence="1">The sequence shown here is derived from an EMBL/GenBank/DDBJ whole genome shotgun (WGS) entry which is preliminary data.</text>
</comment>
<accession>A0A9J5WQX6</accession>
<sequence length="132" mass="14944">AKKHSQKRSSKLYNNSIDKAQIGASIVYSQKKKVKAAHHHCLALPLHSSYIVGRRRINNTKESRLGMTGRPRDNKEQVGEEHLDELDEDIIKSDVKLDNIDIKMGDSTSEVTAEIEMLSLAESINSFEKRRS</sequence>
<name>A0A9J5WQX6_SOLCO</name>
<reference evidence="1 2" key="1">
    <citation type="submission" date="2020-09" db="EMBL/GenBank/DDBJ databases">
        <title>De no assembly of potato wild relative species, Solanum commersonii.</title>
        <authorList>
            <person name="Cho K."/>
        </authorList>
    </citation>
    <scope>NUCLEOTIDE SEQUENCE [LARGE SCALE GENOMIC DNA]</scope>
    <source>
        <strain evidence="1">LZ3.2</strain>
        <tissue evidence="1">Leaf</tissue>
    </source>
</reference>